<evidence type="ECO:0000256" key="1">
    <source>
        <dbReference type="ARBA" id="ARBA00022737"/>
    </source>
</evidence>
<keyword evidence="2 3" id="KW-0694">RNA-binding</keyword>
<organism evidence="6 7">
    <name type="scientific">Ephemerocybe angulata</name>
    <dbReference type="NCBI Taxonomy" id="980116"/>
    <lineage>
        <taxon>Eukaryota</taxon>
        <taxon>Fungi</taxon>
        <taxon>Dikarya</taxon>
        <taxon>Basidiomycota</taxon>
        <taxon>Agaricomycotina</taxon>
        <taxon>Agaricomycetes</taxon>
        <taxon>Agaricomycetidae</taxon>
        <taxon>Agaricales</taxon>
        <taxon>Agaricineae</taxon>
        <taxon>Psathyrellaceae</taxon>
        <taxon>Ephemerocybe</taxon>
    </lineage>
</organism>
<feature type="compositionally biased region" description="Basic residues" evidence="4">
    <location>
        <begin position="39"/>
        <end position="61"/>
    </location>
</feature>
<dbReference type="InterPro" id="IPR012677">
    <property type="entry name" value="Nucleotide-bd_a/b_plait_sf"/>
</dbReference>
<accession>A0A8H6HK85</accession>
<dbReference type="Pfam" id="PF00076">
    <property type="entry name" value="RRM_1"/>
    <property type="match status" value="2"/>
</dbReference>
<evidence type="ECO:0000256" key="2">
    <source>
        <dbReference type="ARBA" id="ARBA00022884"/>
    </source>
</evidence>
<feature type="compositionally biased region" description="Polar residues" evidence="4">
    <location>
        <begin position="15"/>
        <end position="28"/>
    </location>
</feature>
<feature type="region of interest" description="Disordered" evidence="4">
    <location>
        <begin position="15"/>
        <end position="84"/>
    </location>
</feature>
<dbReference type="PANTHER" id="PTHR23236:SF119">
    <property type="entry name" value="NUCLEAR RNA-BINDING PROTEIN SART-3"/>
    <property type="match status" value="1"/>
</dbReference>
<feature type="domain" description="RRM" evidence="5">
    <location>
        <begin position="85"/>
        <end position="136"/>
    </location>
</feature>
<dbReference type="GO" id="GO:0003723">
    <property type="term" value="F:RNA binding"/>
    <property type="evidence" value="ECO:0007669"/>
    <property type="project" value="UniProtKB-UniRule"/>
</dbReference>
<keyword evidence="1" id="KW-0677">Repeat</keyword>
<evidence type="ECO:0000313" key="6">
    <source>
        <dbReference type="EMBL" id="KAF6747956.1"/>
    </source>
</evidence>
<feature type="region of interest" description="Disordered" evidence="4">
    <location>
        <begin position="295"/>
        <end position="331"/>
    </location>
</feature>
<evidence type="ECO:0000313" key="7">
    <source>
        <dbReference type="Proteomes" id="UP000521943"/>
    </source>
</evidence>
<dbReference type="OrthoDB" id="439808at2759"/>
<dbReference type="PROSITE" id="PS50102">
    <property type="entry name" value="RRM"/>
    <property type="match status" value="1"/>
</dbReference>
<dbReference type="EMBL" id="JACGCI010000076">
    <property type="protein sequence ID" value="KAF6747956.1"/>
    <property type="molecule type" value="Genomic_DNA"/>
</dbReference>
<dbReference type="Gene3D" id="3.30.70.330">
    <property type="match status" value="2"/>
</dbReference>
<proteinExistence type="predicted"/>
<dbReference type="AlphaFoldDB" id="A0A8H6HK85"/>
<dbReference type="SUPFAM" id="SSF54928">
    <property type="entry name" value="RNA-binding domain, RBD"/>
    <property type="match status" value="2"/>
</dbReference>
<gene>
    <name evidence="6" type="ORF">DFP72DRAFT_584833</name>
</gene>
<feature type="compositionally biased region" description="Basic residues" evidence="4">
    <location>
        <begin position="182"/>
        <end position="192"/>
    </location>
</feature>
<dbReference type="PANTHER" id="PTHR23236">
    <property type="entry name" value="EUKARYOTIC TRANSLATION INITIATION FACTOR 4B/4H"/>
    <property type="match status" value="1"/>
</dbReference>
<name>A0A8H6HK85_9AGAR</name>
<reference evidence="6 7" key="1">
    <citation type="submission" date="2020-07" db="EMBL/GenBank/DDBJ databases">
        <title>Comparative genomics of pyrophilous fungi reveals a link between fire events and developmental genes.</title>
        <authorList>
            <consortium name="DOE Joint Genome Institute"/>
            <person name="Steindorff A.S."/>
            <person name="Carver A."/>
            <person name="Calhoun S."/>
            <person name="Stillman K."/>
            <person name="Liu H."/>
            <person name="Lipzen A."/>
            <person name="Pangilinan J."/>
            <person name="Labutti K."/>
            <person name="Bruns T.D."/>
            <person name="Grigoriev I.V."/>
        </authorList>
    </citation>
    <scope>NUCLEOTIDE SEQUENCE [LARGE SCALE GENOMIC DNA]</scope>
    <source>
        <strain evidence="6 7">CBS 144469</strain>
    </source>
</reference>
<evidence type="ECO:0000259" key="5">
    <source>
        <dbReference type="PROSITE" id="PS50102"/>
    </source>
</evidence>
<dbReference type="InterPro" id="IPR000504">
    <property type="entry name" value="RRM_dom"/>
</dbReference>
<feature type="region of interest" description="Disordered" evidence="4">
    <location>
        <begin position="181"/>
        <end position="201"/>
    </location>
</feature>
<evidence type="ECO:0000256" key="3">
    <source>
        <dbReference type="PROSITE-ProRule" id="PRU00176"/>
    </source>
</evidence>
<sequence>MQQHPLQTIRARTLTQSRQRIPKSQLSHMPSAADSRRNSQSRRPWRRRVFPLNRTTKKRKLKDGSAVATGEGKGKESAAAKPRQNSVWVGNMSFKTTQENLKAFFAGVGEITRINMPMKVSARPNMPQENRGLVPFPLLLYLSLQPPFSSLTIAFHLLVFCVHPCQYTTFSPSSIIDSHTSISRHQKLRKPPSHGQNSLSLAGNSSLRMVSRLASSFTAQYPIDQRIRHIGSNFDGRPIAPGSDVKTTDNALAQKVHSKTAQKILRKQKQPPAPTLFVGNLPFETTEEDIRNLFREPSSGCEGREEREGEEEFVQGRERRRKGRGEGGERQ</sequence>
<evidence type="ECO:0000256" key="4">
    <source>
        <dbReference type="SAM" id="MobiDB-lite"/>
    </source>
</evidence>
<keyword evidence="7" id="KW-1185">Reference proteome</keyword>
<dbReference type="Proteomes" id="UP000521943">
    <property type="component" value="Unassembled WGS sequence"/>
</dbReference>
<comment type="caution">
    <text evidence="6">The sequence shown here is derived from an EMBL/GenBank/DDBJ whole genome shotgun (WGS) entry which is preliminary data.</text>
</comment>
<protein>
    <recommendedName>
        <fullName evidence="5">RRM domain-containing protein</fullName>
    </recommendedName>
</protein>
<dbReference type="InterPro" id="IPR035979">
    <property type="entry name" value="RBD_domain_sf"/>
</dbReference>